<keyword evidence="5" id="KW-0732">Signal</keyword>
<comment type="caution">
    <text evidence="6">The sequence shown here is derived from an EMBL/GenBank/DDBJ whole genome shotgun (WGS) entry which is preliminary data.</text>
</comment>
<evidence type="ECO:0000256" key="4">
    <source>
        <dbReference type="ARBA" id="ARBA00049426"/>
    </source>
</evidence>
<evidence type="ECO:0000256" key="1">
    <source>
        <dbReference type="ARBA" id="ARBA00001255"/>
    </source>
</evidence>
<dbReference type="PANTHER" id="PTHR31268">
    <property type="match status" value="1"/>
</dbReference>
<dbReference type="Pfam" id="PF05691">
    <property type="entry name" value="Raffinose_syn"/>
    <property type="match status" value="2"/>
</dbReference>
<name>A0A4S9EMF5_AURPU</name>
<proteinExistence type="inferred from homology"/>
<reference evidence="6 7" key="1">
    <citation type="submission" date="2018-10" db="EMBL/GenBank/DDBJ databases">
        <title>Fifty Aureobasidium pullulans genomes reveal a recombining polyextremotolerant generalist.</title>
        <authorList>
            <person name="Gostincar C."/>
            <person name="Turk M."/>
            <person name="Zajc J."/>
            <person name="Gunde-Cimerman N."/>
        </authorList>
    </citation>
    <scope>NUCLEOTIDE SEQUENCE [LARGE SCALE GENOMIC DNA]</scope>
    <source>
        <strain evidence="6 7">EXF-9785</strain>
    </source>
</reference>
<keyword evidence="3" id="KW-0119">Carbohydrate metabolism</keyword>
<evidence type="ECO:0000256" key="5">
    <source>
        <dbReference type="SAM" id="SignalP"/>
    </source>
</evidence>
<dbReference type="PANTHER" id="PTHR31268:SF32">
    <property type="entry name" value="GALACTINOL--SUCROSE GALACTOSYLTRANSFERASE 2-RELATED"/>
    <property type="match status" value="1"/>
</dbReference>
<evidence type="ECO:0000313" key="6">
    <source>
        <dbReference type="EMBL" id="THX35812.1"/>
    </source>
</evidence>
<sequence length="917" mass="101996">MPCCCLCLGIIFVITLNWWQSQSRDMTGAKSHGHQGNQITFGFCDVNTGQRVYPALTDLPDKLPPAQQLYTSDDNMYAAITCSPPIGQSTAIPKNQTSEDDIKVSIWHNHKSQHDWSELALTASSDHDDVLLVNSKSQIARRWYTGDLPGRPDDLRSVSFTVKFQIGSDSGWKWIKDQSGLDDGHLHYQQSHEGLGFPGYFRGTSSDLNIRKTSADTPDTKLYSITTSVEPAKGNDSGYSRYILGTPKDFTRWFSLVRLWSPWLAPRQGRDKFHLDKDAVLAAFLRHDGAHVVCLAISGVEDVLTVFQHDDDGNVIIHARNDRETEGTSHVVVAIANTFEIANAAVMYHARKIVGGYESATGQVEVETKALMEKNVKAEWLEEWYDGFTYCTWNGLGQKLTVDKINEALESLKNAGIIIENLIIDDNWQSLTEGKTQMERGWTDFDANKEGFPQGLKHAVTDIRKKHPNINHIAVWHAILGYWGGVAEGGNIAKNYKTTTVQKEPGVAEGEMLVVDGSDAQRMYNDFYAFLDDCGITGVKTDAQFFLDMIVDAPDRRSLITEYQDAWTIAHLRHFGSRAISCMSQSPQLLFHSQLPTNKPRLLVRNSDDFFPEVPASHPWHVFCNAHNSLLTQHLNVIPDWDMFQTSHEWASFHGAARCVSGGPIYFTDYPGKHDIKLINQMTARTTRGKTVILRPHNVGKSTNAYAGYEDHSLLKVHTYHGYARTGTAYFGVFNCTQRPLSELIPLSTFGGAEEGKYIIRAFTTGTISKPMSLGEKKALVGVEIDVGGWEILSAHPVHEHTLHRGGAIAVASLGLLGKMTGAAAIESSDVYVDGQGRLRYSVLLKALGVLGFWIGDLTKKWSVDKDMLVLIFGKQIPEGCVSVEGDVLKIDVDKAWKETGQKAGWSNEIEVELFIS</sequence>
<dbReference type="SUPFAM" id="SSF51445">
    <property type="entry name" value="(Trans)glycosidases"/>
    <property type="match status" value="1"/>
</dbReference>
<dbReference type="EMBL" id="QZAV01000198">
    <property type="protein sequence ID" value="THX35812.1"/>
    <property type="molecule type" value="Genomic_DNA"/>
</dbReference>
<feature type="chain" id="PRO_5020971399" evidence="5">
    <location>
        <begin position="24"/>
        <end position="917"/>
    </location>
</feature>
<evidence type="ECO:0000256" key="2">
    <source>
        <dbReference type="ARBA" id="ARBA00007240"/>
    </source>
</evidence>
<feature type="signal peptide" evidence="5">
    <location>
        <begin position="1"/>
        <end position="23"/>
    </location>
</feature>
<dbReference type="InterPro" id="IPR008811">
    <property type="entry name" value="Glycosyl_hydrolases_36"/>
</dbReference>
<dbReference type="InterPro" id="IPR013785">
    <property type="entry name" value="Aldolase_TIM"/>
</dbReference>
<comment type="catalytic activity">
    <reaction evidence="1">
        <text>Hydrolysis of terminal, non-reducing alpha-D-galactose residues in alpha-D-galactosides, including galactose oligosaccharides, galactomannans and galactolipids.</text>
        <dbReference type="EC" id="3.2.1.22"/>
    </reaction>
</comment>
<dbReference type="InterPro" id="IPR017853">
    <property type="entry name" value="GH"/>
</dbReference>
<dbReference type="GO" id="GO:0004557">
    <property type="term" value="F:alpha-galactosidase activity"/>
    <property type="evidence" value="ECO:0007669"/>
    <property type="project" value="UniProtKB-EC"/>
</dbReference>
<protein>
    <submittedName>
        <fullName evidence="6">Raffinose synthase protein-like protein Sip1</fullName>
    </submittedName>
</protein>
<gene>
    <name evidence="6" type="ORF">D6D10_07187</name>
</gene>
<dbReference type="GO" id="GO:0047274">
    <property type="term" value="F:galactinol-sucrose galactosyltransferase activity"/>
    <property type="evidence" value="ECO:0007669"/>
    <property type="project" value="UniProtKB-EC"/>
</dbReference>
<dbReference type="Proteomes" id="UP000308953">
    <property type="component" value="Unassembled WGS sequence"/>
</dbReference>
<dbReference type="Gene3D" id="3.20.20.70">
    <property type="entry name" value="Aldolase class I"/>
    <property type="match status" value="1"/>
</dbReference>
<comment type="catalytic activity">
    <reaction evidence="4">
        <text>alpha-D-galactosyl-(1-&gt;3)-1D-myo-inositol + sucrose = raffinose + myo-inositol</text>
        <dbReference type="Rhea" id="RHEA:20161"/>
        <dbReference type="ChEBI" id="CHEBI:16634"/>
        <dbReference type="ChEBI" id="CHEBI:17268"/>
        <dbReference type="ChEBI" id="CHEBI:17505"/>
        <dbReference type="ChEBI" id="CHEBI:17992"/>
        <dbReference type="EC" id="2.4.1.82"/>
    </reaction>
</comment>
<dbReference type="AlphaFoldDB" id="A0A4S9EMF5"/>
<comment type="similarity">
    <text evidence="2">Belongs to the glycosyl hydrolases 36 family.</text>
</comment>
<evidence type="ECO:0000256" key="3">
    <source>
        <dbReference type="ARBA" id="ARBA00023277"/>
    </source>
</evidence>
<organism evidence="6 7">
    <name type="scientific">Aureobasidium pullulans</name>
    <name type="common">Black yeast</name>
    <name type="synonym">Pullularia pullulans</name>
    <dbReference type="NCBI Taxonomy" id="5580"/>
    <lineage>
        <taxon>Eukaryota</taxon>
        <taxon>Fungi</taxon>
        <taxon>Dikarya</taxon>
        <taxon>Ascomycota</taxon>
        <taxon>Pezizomycotina</taxon>
        <taxon>Dothideomycetes</taxon>
        <taxon>Dothideomycetidae</taxon>
        <taxon>Dothideales</taxon>
        <taxon>Saccotheciaceae</taxon>
        <taxon>Aureobasidium</taxon>
    </lineage>
</organism>
<evidence type="ECO:0000313" key="7">
    <source>
        <dbReference type="Proteomes" id="UP000308953"/>
    </source>
</evidence>
<accession>A0A4S9EMF5</accession>